<keyword evidence="4 7" id="KW-0472">Membrane</keyword>
<feature type="region of interest" description="Disordered" evidence="6">
    <location>
        <begin position="311"/>
        <end position="339"/>
    </location>
</feature>
<evidence type="ECO:0000259" key="8">
    <source>
        <dbReference type="Pfam" id="PF20684"/>
    </source>
</evidence>
<feature type="transmembrane region" description="Helical" evidence="7">
    <location>
        <begin position="227"/>
        <end position="249"/>
    </location>
</feature>
<dbReference type="OrthoDB" id="2988756at2759"/>
<dbReference type="STRING" id="342668.A0A1B8GE22"/>
<name>A0A1B8GE22_9PEZI</name>
<evidence type="ECO:0000256" key="1">
    <source>
        <dbReference type="ARBA" id="ARBA00004141"/>
    </source>
</evidence>
<organism evidence="9 10">
    <name type="scientific">Pseudogymnoascus verrucosus</name>
    <dbReference type="NCBI Taxonomy" id="342668"/>
    <lineage>
        <taxon>Eukaryota</taxon>
        <taxon>Fungi</taxon>
        <taxon>Dikarya</taxon>
        <taxon>Ascomycota</taxon>
        <taxon>Pezizomycotina</taxon>
        <taxon>Leotiomycetes</taxon>
        <taxon>Thelebolales</taxon>
        <taxon>Thelebolaceae</taxon>
        <taxon>Pseudogymnoascus</taxon>
    </lineage>
</organism>
<dbReference type="RefSeq" id="XP_018127814.1">
    <property type="nucleotide sequence ID" value="XM_018276598.2"/>
</dbReference>
<protein>
    <recommendedName>
        <fullName evidence="8">Rhodopsin domain-containing protein</fullName>
    </recommendedName>
</protein>
<accession>A0A1B8GE22</accession>
<dbReference type="PANTHER" id="PTHR33048">
    <property type="entry name" value="PTH11-LIKE INTEGRAL MEMBRANE PROTEIN (AFU_ORTHOLOGUE AFUA_5G11245)"/>
    <property type="match status" value="1"/>
</dbReference>
<reference evidence="10" key="2">
    <citation type="journal article" date="2018" name="Nat. Commun.">
        <title>Extreme sensitivity to ultraviolet light in the fungal pathogen causing white-nose syndrome of bats.</title>
        <authorList>
            <person name="Palmer J.M."/>
            <person name="Drees K.P."/>
            <person name="Foster J.T."/>
            <person name="Lindner D.L."/>
        </authorList>
    </citation>
    <scope>NUCLEOTIDE SEQUENCE [LARGE SCALE GENOMIC DNA]</scope>
    <source>
        <strain evidence="10">UAMH 10579</strain>
    </source>
</reference>
<dbReference type="GO" id="GO:0016020">
    <property type="term" value="C:membrane"/>
    <property type="evidence" value="ECO:0007669"/>
    <property type="project" value="UniProtKB-SubCell"/>
</dbReference>
<feature type="transmembrane region" description="Helical" evidence="7">
    <location>
        <begin position="110"/>
        <end position="132"/>
    </location>
</feature>
<gene>
    <name evidence="9" type="ORF">VE01_07163</name>
</gene>
<evidence type="ECO:0000256" key="4">
    <source>
        <dbReference type="ARBA" id="ARBA00023136"/>
    </source>
</evidence>
<dbReference type="InterPro" id="IPR052337">
    <property type="entry name" value="SAT4-like"/>
</dbReference>
<evidence type="ECO:0000256" key="5">
    <source>
        <dbReference type="ARBA" id="ARBA00038359"/>
    </source>
</evidence>
<comment type="similarity">
    <text evidence="5">Belongs to the SAT4 family.</text>
</comment>
<keyword evidence="2 7" id="KW-0812">Transmembrane</keyword>
<feature type="transmembrane region" description="Helical" evidence="7">
    <location>
        <begin position="193"/>
        <end position="215"/>
    </location>
</feature>
<feature type="domain" description="Rhodopsin" evidence="8">
    <location>
        <begin position="34"/>
        <end position="286"/>
    </location>
</feature>
<evidence type="ECO:0000256" key="3">
    <source>
        <dbReference type="ARBA" id="ARBA00022989"/>
    </source>
</evidence>
<evidence type="ECO:0000256" key="6">
    <source>
        <dbReference type="SAM" id="MobiDB-lite"/>
    </source>
</evidence>
<feature type="transmembrane region" description="Helical" evidence="7">
    <location>
        <begin position="53"/>
        <end position="73"/>
    </location>
</feature>
<evidence type="ECO:0000256" key="7">
    <source>
        <dbReference type="SAM" id="Phobius"/>
    </source>
</evidence>
<evidence type="ECO:0000313" key="10">
    <source>
        <dbReference type="Proteomes" id="UP000091956"/>
    </source>
</evidence>
<sequence length="402" mass="44403">MSDPQAAAAIAAAVRDFNTELWTLYAFGVAITILRTIARVKAVGFRDLQADDFIIWIAILLYSTQSTLAFFAVNHGQGLANNGMTDAQRAALDVNSEEYDLRVFGSKIQVVGWTCYCCLIFTLKMAVLVFYVRLMEGLSKKFRIRIWAGFGIVLSTFLASIITIYAACRPLHKYWQINPDPGNMCQGAVAKPIVWVTFISSVLTDIYLIMIPIPMLWGTKLRMAKKIAATIVLGAGVFVLICSLLKTIFVIVDAEHGAELAGRWGTREAFVSVITTNLPMIFPLVRAWLKPLFGSGFFSSHSPSKNPVGFRTIGGGYHNGSNKTGGSRGRNDSSPYAASGLSINESEERIFQNVKMQNISINSEPVSELQRPRDIVVNTEFRMTEERYMQDGKNNSGGVHKS</sequence>
<keyword evidence="3 7" id="KW-1133">Transmembrane helix</keyword>
<dbReference type="InterPro" id="IPR049326">
    <property type="entry name" value="Rhodopsin_dom_fungi"/>
</dbReference>
<feature type="transmembrane region" description="Helical" evidence="7">
    <location>
        <begin position="269"/>
        <end position="289"/>
    </location>
</feature>
<proteinExistence type="inferred from homology"/>
<evidence type="ECO:0000313" key="9">
    <source>
        <dbReference type="EMBL" id="OBT94081.1"/>
    </source>
</evidence>
<dbReference type="EMBL" id="KV460247">
    <property type="protein sequence ID" value="OBT94081.1"/>
    <property type="molecule type" value="Genomic_DNA"/>
</dbReference>
<dbReference type="AlphaFoldDB" id="A0A1B8GE22"/>
<dbReference type="Proteomes" id="UP000091956">
    <property type="component" value="Unassembled WGS sequence"/>
</dbReference>
<keyword evidence="10" id="KW-1185">Reference proteome</keyword>
<reference evidence="9 10" key="1">
    <citation type="submission" date="2016-03" db="EMBL/GenBank/DDBJ databases">
        <title>Comparative genomics of Pseudogymnoascus destructans, the fungus causing white-nose syndrome of bats.</title>
        <authorList>
            <person name="Palmer J.M."/>
            <person name="Drees K.P."/>
            <person name="Foster J.T."/>
            <person name="Lindner D.L."/>
        </authorList>
    </citation>
    <scope>NUCLEOTIDE SEQUENCE [LARGE SCALE GENOMIC DNA]</scope>
    <source>
        <strain evidence="9 10">UAMH 10579</strain>
    </source>
</reference>
<feature type="transmembrane region" description="Helical" evidence="7">
    <location>
        <begin position="144"/>
        <end position="167"/>
    </location>
</feature>
<evidence type="ECO:0000256" key="2">
    <source>
        <dbReference type="ARBA" id="ARBA00022692"/>
    </source>
</evidence>
<dbReference type="Pfam" id="PF20684">
    <property type="entry name" value="Fung_rhodopsin"/>
    <property type="match status" value="1"/>
</dbReference>
<comment type="subcellular location">
    <subcellularLocation>
        <location evidence="1">Membrane</location>
        <topology evidence="1">Multi-pass membrane protein</topology>
    </subcellularLocation>
</comment>
<dbReference type="PANTHER" id="PTHR33048:SF105">
    <property type="match status" value="1"/>
</dbReference>
<dbReference type="GeneID" id="28840549"/>
<feature type="transmembrane region" description="Helical" evidence="7">
    <location>
        <begin position="22"/>
        <end position="41"/>
    </location>
</feature>